<evidence type="ECO:0000256" key="2">
    <source>
        <dbReference type="SAM" id="Phobius"/>
    </source>
</evidence>
<feature type="region of interest" description="Disordered" evidence="1">
    <location>
        <begin position="1"/>
        <end position="53"/>
    </location>
</feature>
<comment type="caution">
    <text evidence="3">The sequence shown here is derived from an EMBL/GenBank/DDBJ whole genome shotgun (WGS) entry which is preliminary data.</text>
</comment>
<evidence type="ECO:0000256" key="1">
    <source>
        <dbReference type="SAM" id="MobiDB-lite"/>
    </source>
</evidence>
<evidence type="ECO:0000313" key="4">
    <source>
        <dbReference type="Proteomes" id="UP000649259"/>
    </source>
</evidence>
<feature type="compositionally biased region" description="Gly residues" evidence="1">
    <location>
        <begin position="42"/>
        <end position="52"/>
    </location>
</feature>
<keyword evidence="2" id="KW-0472">Membrane</keyword>
<dbReference type="EMBL" id="BNEB01000005">
    <property type="protein sequence ID" value="GHI63695.1"/>
    <property type="molecule type" value="Genomic_DNA"/>
</dbReference>
<proteinExistence type="predicted"/>
<keyword evidence="2" id="KW-1133">Transmembrane helix</keyword>
<name>A0ABQ3S6E7_9ACTN</name>
<sequence>MTPGRSRSPYPRAPPDEAAYRAGDGREVHGALRPPSPDDGGTRAGHGPGGGDVRPWRWSAAELVRGLRPWQRLVMFGCLCALVVPFWFAAQNVHRFTSGHRTKTEGTVYCAWDGPCRGAWLLPGRQQGSGEIEGLTFAADEEGLLDIPLFAGRDWAVTDRSGLLARAIVEALFGAIGMVVVLWIAWARS</sequence>
<reference evidence="4" key="1">
    <citation type="submission" date="2023-07" db="EMBL/GenBank/DDBJ databases">
        <title>Whole genome shotgun sequence of Streptomyces cacaoi subsp. asoensis NBRC 13813.</title>
        <authorList>
            <person name="Komaki H."/>
            <person name="Tamura T."/>
        </authorList>
    </citation>
    <scope>NUCLEOTIDE SEQUENCE [LARGE SCALE GENOMIC DNA]</scope>
    <source>
        <strain evidence="4">NBRC 13813</strain>
    </source>
</reference>
<gene>
    <name evidence="3" type="ORF">Saso_53450</name>
</gene>
<organism evidence="3 4">
    <name type="scientific">Streptomyces asoensis</name>
    <dbReference type="NCBI Taxonomy" id="249586"/>
    <lineage>
        <taxon>Bacteria</taxon>
        <taxon>Bacillati</taxon>
        <taxon>Actinomycetota</taxon>
        <taxon>Actinomycetes</taxon>
        <taxon>Kitasatosporales</taxon>
        <taxon>Streptomycetaceae</taxon>
        <taxon>Streptomyces</taxon>
    </lineage>
</organism>
<protein>
    <submittedName>
        <fullName evidence="3">Uncharacterized protein</fullName>
    </submittedName>
</protein>
<feature type="transmembrane region" description="Helical" evidence="2">
    <location>
        <begin position="163"/>
        <end position="186"/>
    </location>
</feature>
<feature type="compositionally biased region" description="Basic and acidic residues" evidence="1">
    <location>
        <begin position="14"/>
        <end position="30"/>
    </location>
</feature>
<feature type="transmembrane region" description="Helical" evidence="2">
    <location>
        <begin position="73"/>
        <end position="90"/>
    </location>
</feature>
<dbReference type="Proteomes" id="UP000649259">
    <property type="component" value="Unassembled WGS sequence"/>
</dbReference>
<keyword evidence="2" id="KW-0812">Transmembrane</keyword>
<accession>A0ABQ3S6E7</accession>
<keyword evidence="4" id="KW-1185">Reference proteome</keyword>
<evidence type="ECO:0000313" key="3">
    <source>
        <dbReference type="EMBL" id="GHI63695.1"/>
    </source>
</evidence>